<dbReference type="InterPro" id="IPR000485">
    <property type="entry name" value="AsnC-type_HTH_dom"/>
</dbReference>
<evidence type="ECO:0000256" key="2">
    <source>
        <dbReference type="ARBA" id="ARBA00023125"/>
    </source>
</evidence>
<accession>A0A0K6HZS7</accession>
<dbReference type="InterPro" id="IPR019887">
    <property type="entry name" value="Tscrpt_reg_AsnC/Lrp_C"/>
</dbReference>
<keyword evidence="1" id="KW-0805">Transcription regulation</keyword>
<evidence type="ECO:0000259" key="4">
    <source>
        <dbReference type="PROSITE" id="PS50956"/>
    </source>
</evidence>
<dbReference type="InterPro" id="IPR036390">
    <property type="entry name" value="WH_DNA-bd_sf"/>
</dbReference>
<evidence type="ECO:0000256" key="3">
    <source>
        <dbReference type="ARBA" id="ARBA00023163"/>
    </source>
</evidence>
<dbReference type="PROSITE" id="PS00519">
    <property type="entry name" value="HTH_ASNC_1"/>
    <property type="match status" value="1"/>
</dbReference>
<evidence type="ECO:0000313" key="5">
    <source>
        <dbReference type="EMBL" id="CUA96331.1"/>
    </source>
</evidence>
<dbReference type="InterPro" id="IPR036388">
    <property type="entry name" value="WH-like_DNA-bd_sf"/>
</dbReference>
<dbReference type="Pfam" id="PF01037">
    <property type="entry name" value="AsnC_trans_reg"/>
    <property type="match status" value="1"/>
</dbReference>
<dbReference type="SMART" id="SM00344">
    <property type="entry name" value="HTH_ASNC"/>
    <property type="match status" value="1"/>
</dbReference>
<dbReference type="GO" id="GO:0043565">
    <property type="term" value="F:sequence-specific DNA binding"/>
    <property type="evidence" value="ECO:0007669"/>
    <property type="project" value="InterPro"/>
</dbReference>
<feature type="domain" description="HTH asnC-type" evidence="4">
    <location>
        <begin position="19"/>
        <end position="80"/>
    </location>
</feature>
<evidence type="ECO:0000256" key="1">
    <source>
        <dbReference type="ARBA" id="ARBA00023015"/>
    </source>
</evidence>
<keyword evidence="6" id="KW-1185">Reference proteome</keyword>
<dbReference type="PROSITE" id="PS50956">
    <property type="entry name" value="HTH_ASNC_2"/>
    <property type="match status" value="1"/>
</dbReference>
<dbReference type="InterPro" id="IPR011991">
    <property type="entry name" value="ArsR-like_HTH"/>
</dbReference>
<dbReference type="GO" id="GO:0005829">
    <property type="term" value="C:cytosol"/>
    <property type="evidence" value="ECO:0007669"/>
    <property type="project" value="TreeGrafter"/>
</dbReference>
<dbReference type="Proteomes" id="UP000183900">
    <property type="component" value="Unassembled WGS sequence"/>
</dbReference>
<dbReference type="GO" id="GO:0043200">
    <property type="term" value="P:response to amino acid"/>
    <property type="evidence" value="ECO:0007669"/>
    <property type="project" value="TreeGrafter"/>
</dbReference>
<dbReference type="InterPro" id="IPR011008">
    <property type="entry name" value="Dimeric_a/b-barrel"/>
</dbReference>
<proteinExistence type="predicted"/>
<dbReference type="Gene3D" id="1.10.10.10">
    <property type="entry name" value="Winged helix-like DNA-binding domain superfamily/Winged helix DNA-binding domain"/>
    <property type="match status" value="1"/>
</dbReference>
<dbReference type="PRINTS" id="PR00033">
    <property type="entry name" value="HTHASNC"/>
</dbReference>
<sequence length="181" mass="20893">MWQDSVRPPLYRIWNLSMIDRIDRRILSILQEDCTVPVAEIGRRVGLSTTPCWRRIQKLEEDGVITGRVALLDPEKVNVKVTAFVAITTNQHTEDWLRKFADVIKELPEVVEFYRMAGQVDYLLRVTVPDIAAYDAFYKKLISKIDITDVSTTFAMEQIKCTTELPLSYIPVEKTRAESQD</sequence>
<dbReference type="InterPro" id="IPR019888">
    <property type="entry name" value="Tscrpt_reg_AsnC-like"/>
</dbReference>
<keyword evidence="3" id="KW-0804">Transcription</keyword>
<dbReference type="PANTHER" id="PTHR30154">
    <property type="entry name" value="LEUCINE-RESPONSIVE REGULATORY PROTEIN"/>
    <property type="match status" value="1"/>
</dbReference>
<gene>
    <name evidence="5" type="ORF">Ga0061067_105117</name>
</gene>
<dbReference type="EMBL" id="CYHE01000005">
    <property type="protein sequence ID" value="CUA96331.1"/>
    <property type="molecule type" value="Genomic_DNA"/>
</dbReference>
<keyword evidence="2" id="KW-0238">DNA-binding</keyword>
<dbReference type="GO" id="GO:0006355">
    <property type="term" value="P:regulation of DNA-templated transcription"/>
    <property type="evidence" value="ECO:0007669"/>
    <property type="project" value="UniProtKB-ARBA"/>
</dbReference>
<organism evidence="5 6">
    <name type="scientific">Pannonibacter indicus</name>
    <dbReference type="NCBI Taxonomy" id="466044"/>
    <lineage>
        <taxon>Bacteria</taxon>
        <taxon>Pseudomonadati</taxon>
        <taxon>Pseudomonadota</taxon>
        <taxon>Alphaproteobacteria</taxon>
        <taxon>Hyphomicrobiales</taxon>
        <taxon>Stappiaceae</taxon>
        <taxon>Pannonibacter</taxon>
    </lineage>
</organism>
<dbReference type="SUPFAM" id="SSF54909">
    <property type="entry name" value="Dimeric alpha+beta barrel"/>
    <property type="match status" value="1"/>
</dbReference>
<dbReference type="Gene3D" id="3.30.70.920">
    <property type="match status" value="1"/>
</dbReference>
<dbReference type="CDD" id="cd00090">
    <property type="entry name" value="HTH_ARSR"/>
    <property type="match status" value="1"/>
</dbReference>
<protein>
    <submittedName>
        <fullName evidence="5">Transcriptional regulator, AsnC family</fullName>
    </submittedName>
</protein>
<dbReference type="SUPFAM" id="SSF46785">
    <property type="entry name" value="Winged helix' DNA-binding domain"/>
    <property type="match status" value="1"/>
</dbReference>
<name>A0A0K6HZS7_9HYPH</name>
<reference evidence="6" key="1">
    <citation type="submission" date="2015-08" db="EMBL/GenBank/DDBJ databases">
        <authorList>
            <person name="Varghese N."/>
        </authorList>
    </citation>
    <scope>NUCLEOTIDE SEQUENCE [LARGE SCALE GENOMIC DNA]</scope>
    <source>
        <strain evidence="6">DSM 23407</strain>
    </source>
</reference>
<dbReference type="AlphaFoldDB" id="A0A0K6HZS7"/>
<dbReference type="Pfam" id="PF13404">
    <property type="entry name" value="HTH_AsnC-type"/>
    <property type="match status" value="1"/>
</dbReference>
<dbReference type="PANTHER" id="PTHR30154:SF17">
    <property type="entry name" value="DNA-BINDING TRANSCRIPTIONAL ACTIVATOR DECR"/>
    <property type="match status" value="1"/>
</dbReference>
<evidence type="ECO:0000313" key="6">
    <source>
        <dbReference type="Proteomes" id="UP000183900"/>
    </source>
</evidence>
<dbReference type="InterPro" id="IPR019885">
    <property type="entry name" value="Tscrpt_reg_HTH_AsnC-type_CS"/>
</dbReference>